<keyword evidence="5" id="KW-1185">Reference proteome</keyword>
<accession>A0A2K4ZBI7</accession>
<dbReference type="PROSITE" id="PS51186">
    <property type="entry name" value="GNAT"/>
    <property type="match status" value="1"/>
</dbReference>
<dbReference type="Proteomes" id="UP000236311">
    <property type="component" value="Unassembled WGS sequence"/>
</dbReference>
<dbReference type="AlphaFoldDB" id="A0A2K4ZBI7"/>
<dbReference type="EMBL" id="OFSM01000002">
    <property type="protein sequence ID" value="SOY27828.1"/>
    <property type="molecule type" value="Genomic_DNA"/>
</dbReference>
<sequence length="152" mass="17303">MVIHKADVEDVDRLIEVRRQFQETVKGTRGSELFAKAVEGYLRKHLSVGTCVVWLAEDEGKIVSCAMLSLVEELPVLENPSGRVGFLHNVYTHPHYRRQGLAQQMVVKCLQSAKEWGAGRVCLGATKQGRRLYEKLGFNFRKDEMQLDFPLD</sequence>
<evidence type="ECO:0000256" key="1">
    <source>
        <dbReference type="ARBA" id="ARBA00022679"/>
    </source>
</evidence>
<gene>
    <name evidence="4" type="ORF">AMURIS_00533</name>
</gene>
<reference evidence="4 5" key="1">
    <citation type="submission" date="2018-01" db="EMBL/GenBank/DDBJ databases">
        <authorList>
            <person name="Gaut B.S."/>
            <person name="Morton B.R."/>
            <person name="Clegg M.T."/>
            <person name="Duvall M.R."/>
        </authorList>
    </citation>
    <scope>NUCLEOTIDE SEQUENCE [LARGE SCALE GENOMIC DNA]</scope>
    <source>
        <strain evidence="4">GP69</strain>
    </source>
</reference>
<dbReference type="InterPro" id="IPR000182">
    <property type="entry name" value="GNAT_dom"/>
</dbReference>
<proteinExistence type="predicted"/>
<protein>
    <submittedName>
        <fullName evidence="4">Acetyltransferase (GNAT) family protein</fullName>
    </submittedName>
</protein>
<dbReference type="InterPro" id="IPR016181">
    <property type="entry name" value="Acyl_CoA_acyltransferase"/>
</dbReference>
<keyword evidence="2" id="KW-0012">Acyltransferase</keyword>
<evidence type="ECO:0000256" key="2">
    <source>
        <dbReference type="ARBA" id="ARBA00023315"/>
    </source>
</evidence>
<dbReference type="Gene3D" id="3.40.630.30">
    <property type="match status" value="1"/>
</dbReference>
<evidence type="ECO:0000259" key="3">
    <source>
        <dbReference type="PROSITE" id="PS51186"/>
    </source>
</evidence>
<dbReference type="PANTHER" id="PTHR43877">
    <property type="entry name" value="AMINOALKYLPHOSPHONATE N-ACETYLTRANSFERASE-RELATED-RELATED"/>
    <property type="match status" value="1"/>
</dbReference>
<evidence type="ECO:0000313" key="4">
    <source>
        <dbReference type="EMBL" id="SOY27828.1"/>
    </source>
</evidence>
<keyword evidence="1 4" id="KW-0808">Transferase</keyword>
<dbReference type="SUPFAM" id="SSF55729">
    <property type="entry name" value="Acyl-CoA N-acyltransferases (Nat)"/>
    <property type="match status" value="1"/>
</dbReference>
<name>A0A2K4ZBI7_9FIRM</name>
<dbReference type="Pfam" id="PF00583">
    <property type="entry name" value="Acetyltransf_1"/>
    <property type="match status" value="1"/>
</dbReference>
<dbReference type="InterPro" id="IPR050832">
    <property type="entry name" value="Bact_Acetyltransf"/>
</dbReference>
<dbReference type="RefSeq" id="WP_146039957.1">
    <property type="nucleotide sequence ID" value="NZ_JANJZD010000002.1"/>
</dbReference>
<dbReference type="GO" id="GO:0016747">
    <property type="term" value="F:acyltransferase activity, transferring groups other than amino-acyl groups"/>
    <property type="evidence" value="ECO:0007669"/>
    <property type="project" value="InterPro"/>
</dbReference>
<organism evidence="4 5">
    <name type="scientific">Acetatifactor muris</name>
    <dbReference type="NCBI Taxonomy" id="879566"/>
    <lineage>
        <taxon>Bacteria</taxon>
        <taxon>Bacillati</taxon>
        <taxon>Bacillota</taxon>
        <taxon>Clostridia</taxon>
        <taxon>Lachnospirales</taxon>
        <taxon>Lachnospiraceae</taxon>
        <taxon>Acetatifactor</taxon>
    </lineage>
</organism>
<feature type="domain" description="N-acetyltransferase" evidence="3">
    <location>
        <begin position="1"/>
        <end position="152"/>
    </location>
</feature>
<evidence type="ECO:0000313" key="5">
    <source>
        <dbReference type="Proteomes" id="UP000236311"/>
    </source>
</evidence>
<dbReference type="PANTHER" id="PTHR43877:SF1">
    <property type="entry name" value="ACETYLTRANSFERASE"/>
    <property type="match status" value="1"/>
</dbReference>
<dbReference type="CDD" id="cd04301">
    <property type="entry name" value="NAT_SF"/>
    <property type="match status" value="1"/>
</dbReference>
<dbReference type="OrthoDB" id="119498at2"/>